<gene>
    <name evidence="1" type="ORF">DPMN_139584</name>
</gene>
<dbReference type="AlphaFoldDB" id="A0A9D4G648"/>
<organism evidence="1 2">
    <name type="scientific">Dreissena polymorpha</name>
    <name type="common">Zebra mussel</name>
    <name type="synonym">Mytilus polymorpha</name>
    <dbReference type="NCBI Taxonomy" id="45954"/>
    <lineage>
        <taxon>Eukaryota</taxon>
        <taxon>Metazoa</taxon>
        <taxon>Spiralia</taxon>
        <taxon>Lophotrochozoa</taxon>
        <taxon>Mollusca</taxon>
        <taxon>Bivalvia</taxon>
        <taxon>Autobranchia</taxon>
        <taxon>Heteroconchia</taxon>
        <taxon>Euheterodonta</taxon>
        <taxon>Imparidentia</taxon>
        <taxon>Neoheterodontei</taxon>
        <taxon>Myida</taxon>
        <taxon>Dreissenoidea</taxon>
        <taxon>Dreissenidae</taxon>
        <taxon>Dreissena</taxon>
    </lineage>
</organism>
<reference evidence="1" key="2">
    <citation type="submission" date="2020-11" db="EMBL/GenBank/DDBJ databases">
        <authorList>
            <person name="McCartney M.A."/>
            <person name="Auch B."/>
            <person name="Kono T."/>
            <person name="Mallez S."/>
            <person name="Becker A."/>
            <person name="Gohl D.M."/>
            <person name="Silverstein K.A.T."/>
            <person name="Koren S."/>
            <person name="Bechman K.B."/>
            <person name="Herman A."/>
            <person name="Abrahante J.E."/>
            <person name="Garbe J."/>
        </authorList>
    </citation>
    <scope>NUCLEOTIDE SEQUENCE</scope>
    <source>
        <strain evidence="1">Duluth1</strain>
        <tissue evidence="1">Whole animal</tissue>
    </source>
</reference>
<evidence type="ECO:0000313" key="1">
    <source>
        <dbReference type="EMBL" id="KAH3811178.1"/>
    </source>
</evidence>
<proteinExistence type="predicted"/>
<accession>A0A9D4G648</accession>
<name>A0A9D4G648_DREPO</name>
<keyword evidence="2" id="KW-1185">Reference proteome</keyword>
<dbReference type="Proteomes" id="UP000828390">
    <property type="component" value="Unassembled WGS sequence"/>
</dbReference>
<protein>
    <submittedName>
        <fullName evidence="1">Uncharacterized protein</fullName>
    </submittedName>
</protein>
<reference evidence="1" key="1">
    <citation type="journal article" date="2019" name="bioRxiv">
        <title>The Genome of the Zebra Mussel, Dreissena polymorpha: A Resource for Invasive Species Research.</title>
        <authorList>
            <person name="McCartney M.A."/>
            <person name="Auch B."/>
            <person name="Kono T."/>
            <person name="Mallez S."/>
            <person name="Zhang Y."/>
            <person name="Obille A."/>
            <person name="Becker A."/>
            <person name="Abrahante J.E."/>
            <person name="Garbe J."/>
            <person name="Badalamenti J.P."/>
            <person name="Herman A."/>
            <person name="Mangelson H."/>
            <person name="Liachko I."/>
            <person name="Sullivan S."/>
            <person name="Sone E.D."/>
            <person name="Koren S."/>
            <person name="Silverstein K.A.T."/>
            <person name="Beckman K.B."/>
            <person name="Gohl D.M."/>
        </authorList>
    </citation>
    <scope>NUCLEOTIDE SEQUENCE</scope>
    <source>
        <strain evidence="1">Duluth1</strain>
        <tissue evidence="1">Whole animal</tissue>
    </source>
</reference>
<sequence>MLHKNWIINVTFSVKQGTKLSQNQTNLLIKFYEDTKCPVPWWPCFQQTRIILELNQDVIGTYVTINLASRVLTWKNAPPNGGHVFQPTGTIFKPVQDIIGENRVTKFYEDQTINVASRVKIARPPGGHVFQLTETIFELVQSIIETSLLTKFHDDRTINVASREKNARPHGVHAFQQTGTISKLIKNIFGTKLVTKGLTRKNTRTPGGHVFQPTGTIFKLFLDTSRVLTRKNGQPPCDHVFQPTGTIFKLVQYIIGKNLLNKFHDDWTINVVSKVLSRTIFKLVQDIIGENLLTNFHEDRTINVATKVFTRKNAPPPGGHIFQATTNLLTKFHKDWTINVASIVSIIVLTKFHDRVLTRINFPPLASMFFQATRTIFRVISRKMLPPGGHVFQATGTIFELLNDDQTINVAFRVKNVWPPFDHFHEDWIIDVTHVFQSTRTICQIVQDIIGKNPLTNFHEVTINQPQSLSNWSMISLDLLTMFYNDRTITVASRVLTRKNAPPPGGHVFQATTTIFELFYDDRTINVAFRVITRLNAPPHGGHTINRANVFQATETIFKLVQYIIRTIFRVLTRKNAPPPDGHVFQPTGNIFERIQDIETNLMTKFYGDWTISDYVASIVKNSPPPGSDQPEPFSFSSKISFALIFFASRVLTRQMLTPHKRRSHTDRCHTNSKAVVMKTIKCNGIAERRRLRTPVRLTVFTQSRSTATENMTFIFY</sequence>
<dbReference type="EMBL" id="JAIWYP010000006">
    <property type="protein sequence ID" value="KAH3811178.1"/>
    <property type="molecule type" value="Genomic_DNA"/>
</dbReference>
<evidence type="ECO:0000313" key="2">
    <source>
        <dbReference type="Proteomes" id="UP000828390"/>
    </source>
</evidence>
<comment type="caution">
    <text evidence="1">The sequence shown here is derived from an EMBL/GenBank/DDBJ whole genome shotgun (WGS) entry which is preliminary data.</text>
</comment>